<dbReference type="InterPro" id="IPR013324">
    <property type="entry name" value="RNA_pol_sigma_r3/r4-like"/>
</dbReference>
<keyword evidence="4" id="KW-0804">Transcription</keyword>
<dbReference type="InterPro" id="IPR014284">
    <property type="entry name" value="RNA_pol_sigma-70_dom"/>
</dbReference>
<keyword evidence="3" id="KW-0238">DNA-binding</keyword>
<dbReference type="SUPFAM" id="SSF88659">
    <property type="entry name" value="Sigma3 and sigma4 domains of RNA polymerase sigma factors"/>
    <property type="match status" value="2"/>
</dbReference>
<dbReference type="PANTHER" id="PTHR30603">
    <property type="entry name" value="RNA POLYMERASE SIGMA FACTOR RPO"/>
    <property type="match status" value="1"/>
</dbReference>
<protein>
    <submittedName>
        <fullName evidence="8">Sigma-70 family RNA polymerase sigma factor</fullName>
    </submittedName>
</protein>
<comment type="caution">
    <text evidence="8">The sequence shown here is derived from an EMBL/GenBank/DDBJ whole genome shotgun (WGS) entry which is preliminary data.</text>
</comment>
<name>A0ABW6ENZ7_9ACTN</name>
<evidence type="ECO:0000256" key="4">
    <source>
        <dbReference type="ARBA" id="ARBA00023163"/>
    </source>
</evidence>
<dbReference type="Pfam" id="PF04545">
    <property type="entry name" value="Sigma70_r4"/>
    <property type="match status" value="1"/>
</dbReference>
<dbReference type="InterPro" id="IPR007627">
    <property type="entry name" value="RNA_pol_sigma70_r2"/>
</dbReference>
<evidence type="ECO:0000313" key="8">
    <source>
        <dbReference type="EMBL" id="MFD4216124.1"/>
    </source>
</evidence>
<dbReference type="InterPro" id="IPR013325">
    <property type="entry name" value="RNA_pol_sigma_r2"/>
</dbReference>
<dbReference type="RefSeq" id="WP_382827425.1">
    <property type="nucleotide sequence ID" value="NZ_JBHXLY010000017.1"/>
</dbReference>
<dbReference type="PROSITE" id="PS00715">
    <property type="entry name" value="SIGMA70_1"/>
    <property type="match status" value="1"/>
</dbReference>
<feature type="region of interest" description="Disordered" evidence="6">
    <location>
        <begin position="146"/>
        <end position="169"/>
    </location>
</feature>
<dbReference type="InterPro" id="IPR007630">
    <property type="entry name" value="RNA_pol_sigma70_r4"/>
</dbReference>
<keyword evidence="9" id="KW-1185">Reference proteome</keyword>
<feature type="region of interest" description="Disordered" evidence="6">
    <location>
        <begin position="544"/>
        <end position="575"/>
    </location>
</feature>
<dbReference type="Gene3D" id="1.10.10.10">
    <property type="entry name" value="Winged helix-like DNA-binding domain superfamily/Winged helix DNA-binding domain"/>
    <property type="match status" value="2"/>
</dbReference>
<feature type="coiled-coil region" evidence="5">
    <location>
        <begin position="1011"/>
        <end position="1054"/>
    </location>
</feature>
<dbReference type="Pfam" id="PF04542">
    <property type="entry name" value="Sigma70_r2"/>
    <property type="match status" value="1"/>
</dbReference>
<dbReference type="EMBL" id="JBHXOF010000018">
    <property type="protein sequence ID" value="MFD4216124.1"/>
    <property type="molecule type" value="Genomic_DNA"/>
</dbReference>
<feature type="compositionally biased region" description="Basic and acidic residues" evidence="6">
    <location>
        <begin position="552"/>
        <end position="562"/>
    </location>
</feature>
<sequence>MRAALTGLLARLRHAAVDGAVPESVFLEQAGLLGLGDVERERLREELARLGLPVLAAVVHADGDGPHAEKVVRIGDENVSSHAFPADDVVRALLSRYADPEGCVTPRALDGVARLAGLGARDAAALRAGARVRGGGAAAAGGAVTSTETAAGLPDVEEHGPEGGAEDESFPLRETEAGEAVGDLAAAAAAALTVLANDRLRRRPETRLLSAEAEVGLAVLLRGGPDRMADEPDDETLSGLPPDDIRIRARDCLVLHNQRLVHKMVPRYLEQGLDYDDLFQHGALGLMRAARKFDPAKGFKFSTYATWWVRQSISRAIADEGAIIRIPVHMHEQVRKVALAERTLATQGRPAGVADVAVYCDMTPQKVAEARKLSRRTDSLDRVIGDGVTLCDFIGWTNPLPPVEKGVLDTMLLEQVMSVVDTLSEREAHILVRRLGLDGDEPSTLDELGRQIGRTRERVRQIESKAKKKLQYRLAEAGLTAAYRYDGGLGEEPGTTGEPAGRGVGAGARAREEGSGAQRVPDTLPDPAPEQAPPAVMALSIEAGETPDGGCLDEHMPAEPGEHTAPGEVLTGSATEGPSEVLTALAVEPEELEETGEPEARRPAVRSDDLRPLTDQGHGPVAESDDAELGTGLVPRPRTEPVPESAPERSHSAQVAVTGASGPSVPEPVAAEPPQCAADWQKALRMPTEFGGGVAWLAEYALLALGHAQLTVLLGPSSADAVARAARDRGVLDRPVTAALEVLRRVFDAVKEAGLRPEDYFEKPAQALVGMTPRAYLAARPLVLSESRIALRDALREFVAEVPLRAGQGAAPADSSPGRLVAGPHAEPVPGPADSAQEHAAAVPGEATAASPDSPRADVFSPSLKPPQSPEGERPGAADGEGLLEAGRDQVETETRNVPVSERPEGDIPPLRGGIPAAGHSGADAPTAQEQPVSLLKAGRRSAPARTPEEMFQARTADRGTGWEKAEPDAERRTTDVRRAYEAVLVRERDEARRRLAEERQVAEARRVAALADTERQLDALEETLLRRADRALLHKERHLRAQAEERIARLEDGHREAQRPLVERAEQAELRERAARTALAAAGERGARAEQLAKDAEGRANDAEQRASTAEERAAVLHMRANEAQRRAEETGQRLRRYREEGEARIAGLEQRLRQAEALLAERDRTQRAAQQQASAQVAAAEQRAAARIARIEQDARARITELQRQLATEREAAVDRPTLRDRWRRS</sequence>
<reference evidence="8 9" key="1">
    <citation type="submission" date="2024-09" db="EMBL/GenBank/DDBJ databases">
        <title>The Natural Products Discovery Center: Release of the First 8490 Sequenced Strains for Exploring Actinobacteria Biosynthetic Diversity.</title>
        <authorList>
            <person name="Kalkreuter E."/>
            <person name="Kautsar S.A."/>
            <person name="Yang D."/>
            <person name="Bader C.D."/>
            <person name="Teijaro C.N."/>
            <person name="Fluegel L."/>
            <person name="Davis C.M."/>
            <person name="Simpson J.R."/>
            <person name="Lauterbach L."/>
            <person name="Steele A.D."/>
            <person name="Gui C."/>
            <person name="Meng S."/>
            <person name="Li G."/>
            <person name="Viehrig K."/>
            <person name="Ye F."/>
            <person name="Su P."/>
            <person name="Kiefer A.F."/>
            <person name="Nichols A."/>
            <person name="Cepeda A.J."/>
            <person name="Yan W."/>
            <person name="Fan B."/>
            <person name="Jiang Y."/>
            <person name="Adhikari A."/>
            <person name="Zheng C.-J."/>
            <person name="Schuster L."/>
            <person name="Cowan T.M."/>
            <person name="Smanski M.J."/>
            <person name="Chevrette M.G."/>
            <person name="De Carvalho L.P.S."/>
            <person name="Shen B."/>
        </authorList>
    </citation>
    <scope>NUCLEOTIDE SEQUENCE [LARGE SCALE GENOMIC DNA]</scope>
    <source>
        <strain evidence="8 9">NPDC058546</strain>
    </source>
</reference>
<feature type="region of interest" description="Disordered" evidence="6">
    <location>
        <begin position="588"/>
        <end position="671"/>
    </location>
</feature>
<dbReference type="Proteomes" id="UP001598251">
    <property type="component" value="Unassembled WGS sequence"/>
</dbReference>
<gene>
    <name evidence="8" type="ORF">ACFWSS_24955</name>
</gene>
<evidence type="ECO:0000256" key="6">
    <source>
        <dbReference type="SAM" id="MobiDB-lite"/>
    </source>
</evidence>
<feature type="domain" description="RNA polymerase sigma-70" evidence="7">
    <location>
        <begin position="277"/>
        <end position="290"/>
    </location>
</feature>
<feature type="region of interest" description="Disordered" evidence="6">
    <location>
        <begin position="1080"/>
        <end position="1113"/>
    </location>
</feature>
<feature type="compositionally biased region" description="Basic and acidic residues" evidence="6">
    <location>
        <begin position="956"/>
        <end position="975"/>
    </location>
</feature>
<feature type="compositionally biased region" description="Basic and acidic residues" evidence="6">
    <location>
        <begin position="886"/>
        <end position="895"/>
    </location>
</feature>
<keyword evidence="2" id="KW-0731">Sigma factor</keyword>
<organism evidence="8 9">
    <name type="scientific">Streptomyces sindenensis</name>
    <dbReference type="NCBI Taxonomy" id="67363"/>
    <lineage>
        <taxon>Bacteria</taxon>
        <taxon>Bacillati</taxon>
        <taxon>Actinomycetota</taxon>
        <taxon>Actinomycetes</taxon>
        <taxon>Kitasatosporales</taxon>
        <taxon>Streptomycetaceae</taxon>
        <taxon>Streptomyces</taxon>
    </lineage>
</organism>
<dbReference type="InterPro" id="IPR050239">
    <property type="entry name" value="Sigma-70_RNA_pol_init_factors"/>
</dbReference>
<evidence type="ECO:0000313" key="9">
    <source>
        <dbReference type="Proteomes" id="UP001598251"/>
    </source>
</evidence>
<feature type="region of interest" description="Disordered" evidence="6">
    <location>
        <begin position="808"/>
        <end position="975"/>
    </location>
</feature>
<feature type="region of interest" description="Disordered" evidence="6">
    <location>
        <begin position="1207"/>
        <end position="1228"/>
    </location>
</feature>
<keyword evidence="1" id="KW-0805">Transcription regulation</keyword>
<feature type="compositionally biased region" description="Basic and acidic residues" evidence="6">
    <location>
        <begin position="1086"/>
        <end position="1113"/>
    </location>
</feature>
<accession>A0ABW6ENZ7</accession>
<dbReference type="Gene3D" id="1.10.601.10">
    <property type="entry name" value="RNA Polymerase Primary Sigma Factor"/>
    <property type="match status" value="1"/>
</dbReference>
<dbReference type="InterPro" id="IPR000943">
    <property type="entry name" value="RNA_pol_sigma70"/>
</dbReference>
<keyword evidence="5" id="KW-0175">Coiled coil</keyword>
<dbReference type="InterPro" id="IPR036388">
    <property type="entry name" value="WH-like_DNA-bd_sf"/>
</dbReference>
<dbReference type="NCBIfam" id="TIGR02937">
    <property type="entry name" value="sigma70-ECF"/>
    <property type="match status" value="1"/>
</dbReference>
<feature type="compositionally biased region" description="Acidic residues" evidence="6">
    <location>
        <begin position="588"/>
        <end position="597"/>
    </location>
</feature>
<dbReference type="PRINTS" id="PR00046">
    <property type="entry name" value="SIGMA70FCT"/>
</dbReference>
<proteinExistence type="predicted"/>
<feature type="compositionally biased region" description="Basic and acidic residues" evidence="6">
    <location>
        <begin position="637"/>
        <end position="651"/>
    </location>
</feature>
<dbReference type="CDD" id="cd06171">
    <property type="entry name" value="Sigma70_r4"/>
    <property type="match status" value="1"/>
</dbReference>
<dbReference type="PANTHER" id="PTHR30603:SF47">
    <property type="entry name" value="RNA POLYMERASE SIGMA FACTOR SIGD, CHLOROPLASTIC"/>
    <property type="match status" value="1"/>
</dbReference>
<evidence type="ECO:0000259" key="7">
    <source>
        <dbReference type="PROSITE" id="PS00715"/>
    </source>
</evidence>
<dbReference type="SUPFAM" id="SSF88946">
    <property type="entry name" value="Sigma2 domain of RNA polymerase sigma factors"/>
    <property type="match status" value="1"/>
</dbReference>
<evidence type="ECO:0000256" key="2">
    <source>
        <dbReference type="ARBA" id="ARBA00023082"/>
    </source>
</evidence>
<feature type="region of interest" description="Disordered" evidence="6">
    <location>
        <begin position="488"/>
        <end position="532"/>
    </location>
</feature>
<evidence type="ECO:0000256" key="1">
    <source>
        <dbReference type="ARBA" id="ARBA00023015"/>
    </source>
</evidence>
<evidence type="ECO:0000256" key="5">
    <source>
        <dbReference type="SAM" id="Coils"/>
    </source>
</evidence>
<feature type="compositionally biased region" description="Basic and acidic residues" evidence="6">
    <location>
        <begin position="598"/>
        <end position="612"/>
    </location>
</feature>
<evidence type="ECO:0000256" key="3">
    <source>
        <dbReference type="ARBA" id="ARBA00023125"/>
    </source>
</evidence>